<dbReference type="PANTHER" id="PTHR38451:SF1">
    <property type="entry name" value="TRNA (ADENINE(22)-N(1))-METHYLTRANSFERASE"/>
    <property type="match status" value="1"/>
</dbReference>
<keyword evidence="1" id="KW-0489">Methyltransferase</keyword>
<dbReference type="RefSeq" id="WP_271713300.1">
    <property type="nucleotide sequence ID" value="NZ_AP024169.1"/>
</dbReference>
<accession>A0A7R7IEL6</accession>
<dbReference type="Gene3D" id="3.40.50.150">
    <property type="entry name" value="Vaccinia Virus protein VP39"/>
    <property type="match status" value="1"/>
</dbReference>
<proteinExistence type="predicted"/>
<organism evidence="1 2">
    <name type="scientific">Anaeromicropila herbilytica</name>
    <dbReference type="NCBI Taxonomy" id="2785025"/>
    <lineage>
        <taxon>Bacteria</taxon>
        <taxon>Bacillati</taxon>
        <taxon>Bacillota</taxon>
        <taxon>Clostridia</taxon>
        <taxon>Lachnospirales</taxon>
        <taxon>Lachnospiraceae</taxon>
        <taxon>Anaeromicropila</taxon>
    </lineage>
</organism>
<evidence type="ECO:0000313" key="1">
    <source>
        <dbReference type="EMBL" id="BCN32239.1"/>
    </source>
</evidence>
<dbReference type="EMBL" id="AP024169">
    <property type="protein sequence ID" value="BCN32239.1"/>
    <property type="molecule type" value="Genomic_DNA"/>
</dbReference>
<evidence type="ECO:0000313" key="2">
    <source>
        <dbReference type="Proteomes" id="UP000595897"/>
    </source>
</evidence>
<dbReference type="InterPro" id="IPR006901">
    <property type="entry name" value="TrmK"/>
</dbReference>
<dbReference type="Proteomes" id="UP000595897">
    <property type="component" value="Chromosome"/>
</dbReference>
<keyword evidence="2" id="KW-1185">Reference proteome</keyword>
<dbReference type="PIRSF" id="PIRSF018637">
    <property type="entry name" value="TrmK"/>
    <property type="match status" value="1"/>
</dbReference>
<dbReference type="AlphaFoldDB" id="A0A7R7IEL6"/>
<reference evidence="1 2" key="1">
    <citation type="submission" date="2020-11" db="EMBL/GenBank/DDBJ databases">
        <title>Draft genome sequencing of a Lachnospiraceae strain isolated from anoxic soil subjected to BSD treatment.</title>
        <authorList>
            <person name="Uek A."/>
            <person name="Tonouchi A."/>
        </authorList>
    </citation>
    <scope>NUCLEOTIDE SEQUENCE [LARGE SCALE GENOMIC DNA]</scope>
    <source>
        <strain evidence="1 2">TB5</strain>
    </source>
</reference>
<dbReference type="Gene3D" id="1.10.287.1890">
    <property type="match status" value="1"/>
</dbReference>
<protein>
    <submittedName>
        <fullName evidence="1">SAM-dependent methyltransferase</fullName>
    </submittedName>
</protein>
<dbReference type="GO" id="GO:0032259">
    <property type="term" value="P:methylation"/>
    <property type="evidence" value="ECO:0007669"/>
    <property type="project" value="UniProtKB-KW"/>
</dbReference>
<dbReference type="CDD" id="cd02440">
    <property type="entry name" value="AdoMet_MTases"/>
    <property type="match status" value="1"/>
</dbReference>
<sequence>MQLSKRLQAVADLVTVGNRVADIGCDHAYTSIYLMENHIASHIIAMDINKGPLERANENIEKTGFKDRIETRLSDGAAKLKEDEVDTILIAGMGGSLMVKILSDSESVVSMVNEFILQPQSEIFLVRKYLHEIGCDIQYETMFIDEGKYYVVIKATRDTKNMIANPSDEEDKKRHYDPKRLPKKYDKEVHYLYGKLLLENKNRILEEFLEKEYHTTSNILNHLTEKETEHAKERVEELKQKLQYIIEGMNYYDKM</sequence>
<keyword evidence="1" id="KW-0808">Transferase</keyword>
<dbReference type="Pfam" id="PF12847">
    <property type="entry name" value="Methyltransf_18"/>
    <property type="match status" value="1"/>
</dbReference>
<name>A0A7R7IEL6_9FIRM</name>
<dbReference type="GO" id="GO:0160105">
    <property type="term" value="F:tRNA (adenine(22)-N1)-methyltransferase activity"/>
    <property type="evidence" value="ECO:0007669"/>
    <property type="project" value="InterPro"/>
</dbReference>
<gene>
    <name evidence="1" type="ORF">bsdtb5_35340</name>
</gene>
<dbReference type="PANTHER" id="PTHR38451">
    <property type="entry name" value="TRNA (ADENINE(22)-N(1))-METHYLTRANSFERASE"/>
    <property type="match status" value="1"/>
</dbReference>
<dbReference type="SUPFAM" id="SSF53335">
    <property type="entry name" value="S-adenosyl-L-methionine-dependent methyltransferases"/>
    <property type="match status" value="1"/>
</dbReference>
<dbReference type="KEGG" id="ahb:bsdtb5_35340"/>
<dbReference type="InterPro" id="IPR029063">
    <property type="entry name" value="SAM-dependent_MTases_sf"/>
</dbReference>